<reference evidence="2" key="1">
    <citation type="submission" date="2015-10" db="EMBL/GenBank/DDBJ databases">
        <title>Niche specialization of a soil ammonia-oxidizing archaeon, Candidatus Nitrosocosmicus oleophilus.</title>
        <authorList>
            <person name="Jung M.-Y."/>
            <person name="Rhee S.-K."/>
        </authorList>
    </citation>
    <scope>NUCLEOTIDE SEQUENCE [LARGE SCALE GENOMIC DNA]</scope>
    <source>
        <strain evidence="2">MY3</strain>
    </source>
</reference>
<dbReference type="EMBL" id="CP012850">
    <property type="protein sequence ID" value="ALI35512.1"/>
    <property type="molecule type" value="Genomic_DNA"/>
</dbReference>
<gene>
    <name evidence="1" type="ORF">NMY3_01308</name>
</gene>
<dbReference type="GeneID" id="60421379"/>
<sequence length="90" mass="9903">MGLQENTIGILSHIIGQSYIDKQSHDMHNSIFGGLVDGSGPGRKGMELEDVLAKITEFINQQNQQIKEVDKISQNVQLNNNNLLKPSSAN</sequence>
<dbReference type="AlphaFoldDB" id="A0A654M7H2"/>
<organism evidence="1 2">
    <name type="scientific">Candidatus Nitrosocosmicus oleophilus</name>
    <dbReference type="NCBI Taxonomy" id="1353260"/>
    <lineage>
        <taxon>Archaea</taxon>
        <taxon>Nitrososphaerota</taxon>
        <taxon>Nitrososphaeria</taxon>
        <taxon>Nitrososphaerales</taxon>
        <taxon>Nitrososphaeraceae</taxon>
        <taxon>Candidatus Nitrosocosmicus</taxon>
    </lineage>
</organism>
<keyword evidence="2" id="KW-1185">Reference proteome</keyword>
<dbReference type="Proteomes" id="UP000058925">
    <property type="component" value="Chromosome"/>
</dbReference>
<dbReference type="KEGG" id="taa:NMY3_01308"/>
<proteinExistence type="predicted"/>
<dbReference type="RefSeq" id="WP_196817961.1">
    <property type="nucleotide sequence ID" value="NZ_CP012850.1"/>
</dbReference>
<accession>A0A654M7H2</accession>
<name>A0A654M7H2_9ARCH</name>
<evidence type="ECO:0000313" key="1">
    <source>
        <dbReference type="EMBL" id="ALI35512.1"/>
    </source>
</evidence>
<evidence type="ECO:0000313" key="2">
    <source>
        <dbReference type="Proteomes" id="UP000058925"/>
    </source>
</evidence>
<protein>
    <submittedName>
        <fullName evidence="1">Uncharacterized protein</fullName>
    </submittedName>
</protein>